<dbReference type="GO" id="GO:0006352">
    <property type="term" value="P:DNA-templated transcription initiation"/>
    <property type="evidence" value="ECO:0007669"/>
    <property type="project" value="InterPro"/>
</dbReference>
<dbReference type="GO" id="GO:0003677">
    <property type="term" value="F:DNA binding"/>
    <property type="evidence" value="ECO:0007669"/>
    <property type="project" value="InterPro"/>
</dbReference>
<reference evidence="7" key="1">
    <citation type="submission" date="2020-10" db="EMBL/GenBank/DDBJ databases">
        <authorList>
            <person name="Gilroy R."/>
        </authorList>
    </citation>
    <scope>NUCLEOTIDE SEQUENCE</scope>
    <source>
        <strain evidence="7">20514</strain>
    </source>
</reference>
<keyword evidence="2" id="KW-0805">Transcription regulation</keyword>
<dbReference type="PANTHER" id="PTHR43133:SF46">
    <property type="entry name" value="RNA POLYMERASE SIGMA-70 FACTOR ECF SUBFAMILY"/>
    <property type="match status" value="1"/>
</dbReference>
<dbReference type="Pfam" id="PF08281">
    <property type="entry name" value="Sigma70_r4_2"/>
    <property type="match status" value="1"/>
</dbReference>
<feature type="domain" description="RNA polymerase sigma factor 70 region 4 type 2" evidence="6">
    <location>
        <begin position="131"/>
        <end position="181"/>
    </location>
</feature>
<protein>
    <submittedName>
        <fullName evidence="7">RNA polymerase sigma-70 factor</fullName>
    </submittedName>
</protein>
<evidence type="ECO:0000256" key="2">
    <source>
        <dbReference type="ARBA" id="ARBA00023015"/>
    </source>
</evidence>
<evidence type="ECO:0000256" key="3">
    <source>
        <dbReference type="ARBA" id="ARBA00023082"/>
    </source>
</evidence>
<dbReference type="Gene3D" id="1.10.1740.10">
    <property type="match status" value="1"/>
</dbReference>
<dbReference type="PANTHER" id="PTHR43133">
    <property type="entry name" value="RNA POLYMERASE ECF-TYPE SIGMA FACTO"/>
    <property type="match status" value="1"/>
</dbReference>
<dbReference type="SUPFAM" id="SSF88946">
    <property type="entry name" value="Sigma2 domain of RNA polymerase sigma factors"/>
    <property type="match status" value="1"/>
</dbReference>
<evidence type="ECO:0000259" key="6">
    <source>
        <dbReference type="Pfam" id="PF08281"/>
    </source>
</evidence>
<evidence type="ECO:0000256" key="4">
    <source>
        <dbReference type="ARBA" id="ARBA00023163"/>
    </source>
</evidence>
<proteinExistence type="inferred from homology"/>
<comment type="similarity">
    <text evidence="1">Belongs to the sigma-70 factor family. ECF subfamily.</text>
</comment>
<evidence type="ECO:0000313" key="8">
    <source>
        <dbReference type="Proteomes" id="UP000810252"/>
    </source>
</evidence>
<dbReference type="InterPro" id="IPR013325">
    <property type="entry name" value="RNA_pol_sigma_r2"/>
</dbReference>
<dbReference type="Gene3D" id="1.10.10.10">
    <property type="entry name" value="Winged helix-like DNA-binding domain superfamily/Winged helix DNA-binding domain"/>
    <property type="match status" value="1"/>
</dbReference>
<feature type="domain" description="RNA polymerase sigma-70 region 2" evidence="5">
    <location>
        <begin position="34"/>
        <end position="99"/>
    </location>
</feature>
<dbReference type="EMBL" id="JADIMQ010000048">
    <property type="protein sequence ID" value="MBO8448269.1"/>
    <property type="molecule type" value="Genomic_DNA"/>
</dbReference>
<dbReference type="NCBIfam" id="TIGR02937">
    <property type="entry name" value="sigma70-ECF"/>
    <property type="match status" value="1"/>
</dbReference>
<name>A0A9D9ENA2_9BACT</name>
<comment type="caution">
    <text evidence="7">The sequence shown here is derived from an EMBL/GenBank/DDBJ whole genome shotgun (WGS) entry which is preliminary data.</text>
</comment>
<keyword evidence="3" id="KW-0731">Sigma factor</keyword>
<organism evidence="7 8">
    <name type="scientific">Candidatus Cryptobacteroides merdigallinarum</name>
    <dbReference type="NCBI Taxonomy" id="2840770"/>
    <lineage>
        <taxon>Bacteria</taxon>
        <taxon>Pseudomonadati</taxon>
        <taxon>Bacteroidota</taxon>
        <taxon>Bacteroidia</taxon>
        <taxon>Bacteroidales</taxon>
        <taxon>Candidatus Cryptobacteroides</taxon>
    </lineage>
</organism>
<dbReference type="Pfam" id="PF04542">
    <property type="entry name" value="Sigma70_r2"/>
    <property type="match status" value="1"/>
</dbReference>
<dbReference type="InterPro" id="IPR013324">
    <property type="entry name" value="RNA_pol_sigma_r3/r4-like"/>
</dbReference>
<evidence type="ECO:0000313" key="7">
    <source>
        <dbReference type="EMBL" id="MBO8448269.1"/>
    </source>
</evidence>
<dbReference type="InterPro" id="IPR036388">
    <property type="entry name" value="WH-like_DNA-bd_sf"/>
</dbReference>
<keyword evidence="4" id="KW-0804">Transcription</keyword>
<dbReference type="SUPFAM" id="SSF88659">
    <property type="entry name" value="Sigma3 and sigma4 domains of RNA polymerase sigma factors"/>
    <property type="match status" value="1"/>
</dbReference>
<gene>
    <name evidence="7" type="ORF">IAC29_03230</name>
</gene>
<reference evidence="7" key="2">
    <citation type="journal article" date="2021" name="PeerJ">
        <title>Extensive microbial diversity within the chicken gut microbiome revealed by metagenomics and culture.</title>
        <authorList>
            <person name="Gilroy R."/>
            <person name="Ravi A."/>
            <person name="Getino M."/>
            <person name="Pursley I."/>
            <person name="Horton D.L."/>
            <person name="Alikhan N.F."/>
            <person name="Baker D."/>
            <person name="Gharbi K."/>
            <person name="Hall N."/>
            <person name="Watson M."/>
            <person name="Adriaenssens E.M."/>
            <person name="Foster-Nyarko E."/>
            <person name="Jarju S."/>
            <person name="Secka A."/>
            <person name="Antonio M."/>
            <person name="Oren A."/>
            <person name="Chaudhuri R.R."/>
            <person name="La Ragione R."/>
            <person name="Hildebrand F."/>
            <person name="Pallen M.J."/>
        </authorList>
    </citation>
    <scope>NUCLEOTIDE SEQUENCE</scope>
    <source>
        <strain evidence="7">20514</strain>
    </source>
</reference>
<sequence>MDSEKKYSDKDLVTAMQAVRVKADSDIKAFEQIFHKYYPMLRNFIAGLLKNPAEAEDIAQNCFMKLWFNRCSLNPEQSLKNYLFVMARNEAFNVLRSRRLQNVPLSIRHDGLSPLCAVDDWLNFSETNAILQKNIEMLPPQRRAIFKMSRYIHMSNMEIAVKLNISVRTVEKHIELALRDLRKGMDVQKVN</sequence>
<evidence type="ECO:0000259" key="5">
    <source>
        <dbReference type="Pfam" id="PF04542"/>
    </source>
</evidence>
<accession>A0A9D9ENA2</accession>
<dbReference type="InterPro" id="IPR014284">
    <property type="entry name" value="RNA_pol_sigma-70_dom"/>
</dbReference>
<dbReference type="AlphaFoldDB" id="A0A9D9ENA2"/>
<dbReference type="InterPro" id="IPR014327">
    <property type="entry name" value="RNA_pol_sigma70_bacteroid"/>
</dbReference>
<evidence type="ECO:0000256" key="1">
    <source>
        <dbReference type="ARBA" id="ARBA00010641"/>
    </source>
</evidence>
<dbReference type="InterPro" id="IPR039425">
    <property type="entry name" value="RNA_pol_sigma-70-like"/>
</dbReference>
<dbReference type="Proteomes" id="UP000810252">
    <property type="component" value="Unassembled WGS sequence"/>
</dbReference>
<dbReference type="GO" id="GO:0016987">
    <property type="term" value="F:sigma factor activity"/>
    <property type="evidence" value="ECO:0007669"/>
    <property type="project" value="UniProtKB-KW"/>
</dbReference>
<dbReference type="InterPro" id="IPR007627">
    <property type="entry name" value="RNA_pol_sigma70_r2"/>
</dbReference>
<dbReference type="NCBIfam" id="TIGR02985">
    <property type="entry name" value="Sig70_bacteroi1"/>
    <property type="match status" value="1"/>
</dbReference>
<dbReference type="InterPro" id="IPR013249">
    <property type="entry name" value="RNA_pol_sigma70_r4_t2"/>
</dbReference>